<proteinExistence type="predicted"/>
<dbReference type="SUPFAM" id="SSF143990">
    <property type="entry name" value="YbiA-like"/>
    <property type="match status" value="1"/>
</dbReference>
<feature type="compositionally biased region" description="Acidic residues" evidence="1">
    <location>
        <begin position="218"/>
        <end position="228"/>
    </location>
</feature>
<dbReference type="Gene3D" id="1.10.357.40">
    <property type="entry name" value="YbiA-like"/>
    <property type="match status" value="2"/>
</dbReference>
<feature type="region of interest" description="Disordered" evidence="1">
    <location>
        <begin position="216"/>
        <end position="248"/>
    </location>
</feature>
<dbReference type="EMBL" id="PQXL01000543">
    <property type="protein sequence ID" value="THV45003.1"/>
    <property type="molecule type" value="Genomic_DNA"/>
</dbReference>
<sequence>MASSSSSKSRESTAERVDKIVVEYDRIAVQTSGGKLPCASIIFDEKTRTNYKFFSNSYAGNPIASVGGVRTYVTAVHYFGCLKAFWVGDDKAWAKVYKAKTASDAKKIGESLEVPDDGEWENDILLVYSGEKDLLWVNGLTTKQTKGAKVTTWPGKNLLGEMLMQVRHVLRNSDELDLSLHIGGDFGRKDLRRARQAQVERREMERTMKRTLMKMKEDEGDNDADDDCPNERGGSCNGDGHNDFGSREDEDMTGTVQMNHDARMEDMVFANGRLIYRDSTPPLISVKAGVGLKRKRSHFDEGDVSFEDVA</sequence>
<dbReference type="InterPro" id="IPR012816">
    <property type="entry name" value="NADAR"/>
</dbReference>
<dbReference type="Proteomes" id="UP000308671">
    <property type="component" value="Unassembled WGS sequence"/>
</dbReference>
<evidence type="ECO:0000313" key="2">
    <source>
        <dbReference type="EMBL" id="THV45003.1"/>
    </source>
</evidence>
<dbReference type="OrthoDB" id="206452at2759"/>
<protein>
    <recommendedName>
        <fullName evidence="4">NADAR domain-containing protein</fullName>
    </recommendedName>
</protein>
<dbReference type="InterPro" id="IPR037238">
    <property type="entry name" value="YbiA-like_sf"/>
</dbReference>
<dbReference type="CDD" id="cd15457">
    <property type="entry name" value="NADAR"/>
    <property type="match status" value="1"/>
</dbReference>
<organism evidence="2 3">
    <name type="scientific">Botrytis galanthina</name>
    <dbReference type="NCBI Taxonomy" id="278940"/>
    <lineage>
        <taxon>Eukaryota</taxon>
        <taxon>Fungi</taxon>
        <taxon>Dikarya</taxon>
        <taxon>Ascomycota</taxon>
        <taxon>Pezizomycotina</taxon>
        <taxon>Leotiomycetes</taxon>
        <taxon>Helotiales</taxon>
        <taxon>Sclerotiniaceae</taxon>
        <taxon>Botrytis</taxon>
    </lineage>
</organism>
<name>A0A4S8QJJ5_9HELO</name>
<dbReference type="AlphaFoldDB" id="A0A4S8QJJ5"/>
<accession>A0A4S8QJJ5</accession>
<keyword evidence="3" id="KW-1185">Reference proteome</keyword>
<evidence type="ECO:0000313" key="3">
    <source>
        <dbReference type="Proteomes" id="UP000308671"/>
    </source>
</evidence>
<reference evidence="2 3" key="1">
    <citation type="submission" date="2017-12" db="EMBL/GenBank/DDBJ databases">
        <title>Comparative genomics of Botrytis spp.</title>
        <authorList>
            <person name="Valero-Jimenez C.A."/>
            <person name="Tapia P."/>
            <person name="Veloso J."/>
            <person name="Silva-Moreno E."/>
            <person name="Staats M."/>
            <person name="Valdes J.H."/>
            <person name="Van Kan J.A.L."/>
        </authorList>
    </citation>
    <scope>NUCLEOTIDE SEQUENCE [LARGE SCALE GENOMIC DNA]</scope>
    <source>
        <strain evidence="2 3">MUCL435</strain>
    </source>
</reference>
<comment type="caution">
    <text evidence="2">The sequence shown here is derived from an EMBL/GenBank/DDBJ whole genome shotgun (WGS) entry which is preliminary data.</text>
</comment>
<evidence type="ECO:0008006" key="4">
    <source>
        <dbReference type="Google" id="ProtNLM"/>
    </source>
</evidence>
<gene>
    <name evidence="2" type="ORF">BGAL_0544g00040</name>
</gene>
<evidence type="ECO:0000256" key="1">
    <source>
        <dbReference type="SAM" id="MobiDB-lite"/>
    </source>
</evidence>